<evidence type="ECO:0000256" key="10">
    <source>
        <dbReference type="ARBA" id="ARBA00093676"/>
    </source>
</evidence>
<evidence type="ECO:0000313" key="14">
    <source>
        <dbReference type="Proteomes" id="UP000812440"/>
    </source>
</evidence>
<evidence type="ECO:0000256" key="3">
    <source>
        <dbReference type="ARBA" id="ARBA00022502"/>
    </source>
</evidence>
<keyword evidence="7 11" id="KW-0472">Membrane</keyword>
<keyword evidence="5 11" id="KW-1133">Transmembrane helix</keyword>
<feature type="transmembrane region" description="Helical" evidence="11">
    <location>
        <begin position="20"/>
        <end position="44"/>
    </location>
</feature>
<gene>
    <name evidence="13" type="ORF">GDO86_004821</name>
</gene>
<accession>A0A8T2KC17</accession>
<feature type="transmembrane region" description="Helical" evidence="11">
    <location>
        <begin position="166"/>
        <end position="188"/>
    </location>
</feature>
<name>A0A8T2KC17_9PIPI</name>
<evidence type="ECO:0000256" key="9">
    <source>
        <dbReference type="ARBA" id="ARBA00093632"/>
    </source>
</evidence>
<dbReference type="Proteomes" id="UP000812440">
    <property type="component" value="Chromosome 2"/>
</dbReference>
<feature type="transmembrane region" description="Helical" evidence="11">
    <location>
        <begin position="106"/>
        <end position="131"/>
    </location>
</feature>
<evidence type="ECO:0000256" key="6">
    <source>
        <dbReference type="ARBA" id="ARBA00023034"/>
    </source>
</evidence>
<evidence type="ECO:0000256" key="5">
    <source>
        <dbReference type="ARBA" id="ARBA00022989"/>
    </source>
</evidence>
<keyword evidence="14" id="KW-1185">Reference proteome</keyword>
<evidence type="ECO:0000256" key="1">
    <source>
        <dbReference type="ARBA" id="ARBA00004653"/>
    </source>
</evidence>
<organism evidence="13 14">
    <name type="scientific">Hymenochirus boettgeri</name>
    <name type="common">Congo dwarf clawed frog</name>
    <dbReference type="NCBI Taxonomy" id="247094"/>
    <lineage>
        <taxon>Eukaryota</taxon>
        <taxon>Metazoa</taxon>
        <taxon>Chordata</taxon>
        <taxon>Craniata</taxon>
        <taxon>Vertebrata</taxon>
        <taxon>Euteleostomi</taxon>
        <taxon>Amphibia</taxon>
        <taxon>Batrachia</taxon>
        <taxon>Anura</taxon>
        <taxon>Pipoidea</taxon>
        <taxon>Pipidae</taxon>
        <taxon>Pipinae</taxon>
        <taxon>Hymenochirus</taxon>
    </lineage>
</organism>
<dbReference type="InterPro" id="IPR039545">
    <property type="entry name" value="PGAP2"/>
</dbReference>
<feature type="transmembrane region" description="Helical" evidence="11">
    <location>
        <begin position="209"/>
        <end position="228"/>
    </location>
</feature>
<comment type="similarity">
    <text evidence="2">Belongs to the PGAP2 family.</text>
</comment>
<comment type="subcellular location">
    <subcellularLocation>
        <location evidence="1">Golgi apparatus membrane</location>
        <topology evidence="1">Multi-pass membrane protein</topology>
    </subcellularLocation>
</comment>
<evidence type="ECO:0000259" key="12">
    <source>
        <dbReference type="Pfam" id="PF10277"/>
    </source>
</evidence>
<dbReference type="PANTHER" id="PTHR12892">
    <property type="entry name" value="FGF RECEPTOR ACTIVATING PROTEIN 1"/>
    <property type="match status" value="1"/>
</dbReference>
<dbReference type="GO" id="GO:0006506">
    <property type="term" value="P:GPI anchor biosynthetic process"/>
    <property type="evidence" value="ECO:0007669"/>
    <property type="project" value="UniProtKB-KW"/>
</dbReference>
<dbReference type="PANTHER" id="PTHR12892:SF11">
    <property type="entry name" value="POST-GPI ATTACHMENT TO PROTEINS FACTOR 2"/>
    <property type="match status" value="1"/>
</dbReference>
<protein>
    <recommendedName>
        <fullName evidence="9">Acyltransferase PGAP2</fullName>
    </recommendedName>
    <alternativeName>
        <fullName evidence="10">Post-GPI attachment to proteins factor 2</fullName>
    </alternativeName>
</protein>
<evidence type="ECO:0000256" key="2">
    <source>
        <dbReference type="ARBA" id="ARBA00007414"/>
    </source>
</evidence>
<keyword evidence="3" id="KW-0337">GPI-anchor biosynthesis</keyword>
<feature type="domain" description="CWH43-like N-terminal" evidence="12">
    <location>
        <begin position="20"/>
        <end position="142"/>
    </location>
</feature>
<dbReference type="AlphaFoldDB" id="A0A8T2KC17"/>
<dbReference type="EMBL" id="JAACNH010000002">
    <property type="protein sequence ID" value="KAG8453140.1"/>
    <property type="molecule type" value="Genomic_DNA"/>
</dbReference>
<keyword evidence="6" id="KW-0333">Golgi apparatus</keyword>
<dbReference type="InterPro" id="IPR019402">
    <property type="entry name" value="CWH43_N"/>
</dbReference>
<sequence>MLPVSVVSDRTGTSLLSLRFTTFAVGTVCLPLFGFLFCIVWSLFFNFSESTATHCNVPNYLPSVSASIGGESPQRYVWRISIGLHSAPDFAGCGIFNYYKAAHCPALLLLLSLNFLFNAWEVFCLLLLTYISSSEDHVLHCSPLFSWSCSDTLISLPFPHRAARNIVYIFMIFALCHMFLTCYIWRAYRKSSFSAEERKSYMWKKRLSVYYTIFSFLEYMVVLSNMAYH</sequence>
<keyword evidence="4 11" id="KW-0812">Transmembrane</keyword>
<dbReference type="OrthoDB" id="68581at2759"/>
<evidence type="ECO:0000256" key="7">
    <source>
        <dbReference type="ARBA" id="ARBA00023136"/>
    </source>
</evidence>
<dbReference type="GO" id="GO:0005789">
    <property type="term" value="C:endoplasmic reticulum membrane"/>
    <property type="evidence" value="ECO:0007669"/>
    <property type="project" value="TreeGrafter"/>
</dbReference>
<reference evidence="13" key="1">
    <citation type="thesis" date="2020" institute="ProQuest LLC" country="789 East Eisenhower Parkway, Ann Arbor, MI, USA">
        <title>Comparative Genomics and Chromosome Evolution.</title>
        <authorList>
            <person name="Mudd A.B."/>
        </authorList>
    </citation>
    <scope>NUCLEOTIDE SEQUENCE</scope>
    <source>
        <strain evidence="13">Female2</strain>
        <tissue evidence="13">Blood</tissue>
    </source>
</reference>
<evidence type="ECO:0000313" key="13">
    <source>
        <dbReference type="EMBL" id="KAG8453140.1"/>
    </source>
</evidence>
<comment type="caution">
    <text evidence="13">The sequence shown here is derived from an EMBL/GenBank/DDBJ whole genome shotgun (WGS) entry which is preliminary data.</text>
</comment>
<evidence type="ECO:0000256" key="11">
    <source>
        <dbReference type="SAM" id="Phobius"/>
    </source>
</evidence>
<comment type="function">
    <text evidence="8">Involved in the fatty acid remodeling steps of GPI-anchor maturation where the unsaturated acyl chain at sn-2 of inositol phosphate is replaced by a saturated stearoyl chain. May catalyze the second step of the fatty acid remodeling, by reacylating a lyso-GPI intermediate at sn-2 of inositol phosphate by a saturated chain. The fatty acid remodeling steps is critical for the integration of GPI-APs into lipid rafts.</text>
</comment>
<evidence type="ECO:0000256" key="8">
    <source>
        <dbReference type="ARBA" id="ARBA00093421"/>
    </source>
</evidence>
<dbReference type="Pfam" id="PF10277">
    <property type="entry name" value="Frag1"/>
    <property type="match status" value="1"/>
</dbReference>
<dbReference type="GO" id="GO:0000139">
    <property type="term" value="C:Golgi membrane"/>
    <property type="evidence" value="ECO:0007669"/>
    <property type="project" value="UniProtKB-SubCell"/>
</dbReference>
<evidence type="ECO:0000256" key="4">
    <source>
        <dbReference type="ARBA" id="ARBA00022692"/>
    </source>
</evidence>
<proteinExistence type="inferred from homology"/>